<dbReference type="EMBL" id="CAIIXF020000007">
    <property type="protein sequence ID" value="CAH1789577.1"/>
    <property type="molecule type" value="Genomic_DNA"/>
</dbReference>
<organism evidence="1 2">
    <name type="scientific">Owenia fusiformis</name>
    <name type="common">Polychaete worm</name>
    <dbReference type="NCBI Taxonomy" id="6347"/>
    <lineage>
        <taxon>Eukaryota</taxon>
        <taxon>Metazoa</taxon>
        <taxon>Spiralia</taxon>
        <taxon>Lophotrochozoa</taxon>
        <taxon>Annelida</taxon>
        <taxon>Polychaeta</taxon>
        <taxon>Sedentaria</taxon>
        <taxon>Canalipalpata</taxon>
        <taxon>Sabellida</taxon>
        <taxon>Oweniida</taxon>
        <taxon>Oweniidae</taxon>
        <taxon>Owenia</taxon>
    </lineage>
</organism>
<dbReference type="Proteomes" id="UP000749559">
    <property type="component" value="Unassembled WGS sequence"/>
</dbReference>
<dbReference type="SMART" id="SM01411">
    <property type="entry name" value="Ephrin_rec_like"/>
    <property type="match status" value="8"/>
</dbReference>
<comment type="caution">
    <text evidence="1">The sequence shown here is derived from an EMBL/GenBank/DDBJ whole genome shotgun (WGS) entry which is preliminary data.</text>
</comment>
<evidence type="ECO:0000313" key="2">
    <source>
        <dbReference type="Proteomes" id="UP000749559"/>
    </source>
</evidence>
<proteinExistence type="predicted"/>
<dbReference type="PANTHER" id="PTHR46104:SF1">
    <property type="entry name" value="GENE 9195-RELATED"/>
    <property type="match status" value="1"/>
</dbReference>
<dbReference type="Gene3D" id="2.10.50.10">
    <property type="entry name" value="Tumor Necrosis Factor Receptor, subunit A, domain 2"/>
    <property type="match status" value="4"/>
</dbReference>
<keyword evidence="2" id="KW-1185">Reference proteome</keyword>
<feature type="non-terminal residue" evidence="1">
    <location>
        <position position="1"/>
    </location>
</feature>
<protein>
    <submittedName>
        <fullName evidence="1">Uncharacterized protein</fullName>
    </submittedName>
</protein>
<dbReference type="SUPFAM" id="SSF57184">
    <property type="entry name" value="Growth factor receptor domain"/>
    <property type="match status" value="3"/>
</dbReference>
<feature type="non-terminal residue" evidence="1">
    <location>
        <position position="577"/>
    </location>
</feature>
<name>A0A8S4P5R9_OWEFU</name>
<evidence type="ECO:0000313" key="1">
    <source>
        <dbReference type="EMBL" id="CAH1789577.1"/>
    </source>
</evidence>
<dbReference type="OrthoDB" id="439917at2759"/>
<dbReference type="AlphaFoldDB" id="A0A8S4P5R9"/>
<reference evidence="1" key="1">
    <citation type="submission" date="2022-03" db="EMBL/GenBank/DDBJ databases">
        <authorList>
            <person name="Martin C."/>
        </authorList>
    </citation>
    <scope>NUCLEOTIDE SEQUENCE</scope>
</reference>
<sequence>GYYCPAGTRYSNEFPCPSGTFGNETGLQNEANCTECPCGYYCDQPAQTTYSKICNAGYYCRSGAASGTPLQGYEADECPAGYYCPMQSCEPQSCPIGTFSSSTRLTDITECLNCTAGYYCGNQSLIAPSGECDAGYYCPGSATTPDFIVCPEGHYCTEGTANPIKCPVGTYSNITGLKNDTECFPCPGGWYCETEGLLEPTGRCDPGYYCPIGSVWSGTPATVCPVGHYCPEGTGPDPIPCKNNSYVNHTQATECYLCPQGYYCVASGQNAICPMGYYCPAGTGLDWQACPRGTYSDQEGNYEEAQCKPCPEGKYCDGEHLAAPSGDCAAGHWCNSGVDREFPNGINQTAPLNNSCYDDRAVGYGGICPVGHYCPTGSVNPEPCPNGTYANVEGLGLCIICPKGYYCPSGAVNYTDYDCPSGHYCPDGTEAWNQYPCAAGKYNNITQRTKVEDCLDCPGGQYCEQTGLTTPTGLCKAGYYCTGGSATDQPPTAYCVAGEYCPEGSHIQTPCDPGWYCATDYLGAMSGQCFGGYYCTSSATMPNPNDGTTGDICPHGAFCPNGTAAPQLCQAGYYLNS</sequence>
<dbReference type="PANTHER" id="PTHR46104">
    <property type="entry name" value="GENE 9195-RELATED-RELATED"/>
    <property type="match status" value="1"/>
</dbReference>
<accession>A0A8S4P5R9</accession>
<gene>
    <name evidence="1" type="ORF">OFUS_LOCUS14909</name>
</gene>
<dbReference type="InterPro" id="IPR009030">
    <property type="entry name" value="Growth_fac_rcpt_cys_sf"/>
</dbReference>